<feature type="signal peptide" evidence="5">
    <location>
        <begin position="1"/>
        <end position="19"/>
    </location>
</feature>
<dbReference type="PANTHER" id="PTHR43223:SF1">
    <property type="entry name" value="ALKYL_ARYL-SULFATASE BDS1"/>
    <property type="match status" value="1"/>
</dbReference>
<dbReference type="Pfam" id="PF14863">
    <property type="entry name" value="Alkyl_sulf_dimr"/>
    <property type="match status" value="1"/>
</dbReference>
<dbReference type="SUPFAM" id="SSF56281">
    <property type="entry name" value="Metallo-hydrolase/oxidoreductase"/>
    <property type="match status" value="1"/>
</dbReference>
<organism evidence="7 8">
    <name type="scientific">Lentisphaera profundi</name>
    <dbReference type="NCBI Taxonomy" id="1658616"/>
    <lineage>
        <taxon>Bacteria</taxon>
        <taxon>Pseudomonadati</taxon>
        <taxon>Lentisphaerota</taxon>
        <taxon>Lentisphaeria</taxon>
        <taxon>Lentisphaerales</taxon>
        <taxon>Lentisphaeraceae</taxon>
        <taxon>Lentisphaera</taxon>
    </lineage>
</organism>
<proteinExistence type="predicted"/>
<reference evidence="7 8" key="1">
    <citation type="submission" date="2023-02" db="EMBL/GenBank/DDBJ databases">
        <title>Genome sequence of Lentisphaera profundi SAORIC-696.</title>
        <authorList>
            <person name="Kim e."/>
            <person name="Cho J.-C."/>
            <person name="Choi A."/>
            <person name="Kang I."/>
        </authorList>
    </citation>
    <scope>NUCLEOTIDE SEQUENCE [LARGE SCALE GENOMIC DNA]</scope>
    <source>
        <strain evidence="7 8">SAORIC-696</strain>
    </source>
</reference>
<dbReference type="InterPro" id="IPR029228">
    <property type="entry name" value="Alkyl_sulf_dimr"/>
</dbReference>
<keyword evidence="3" id="KW-0378">Hydrolase</keyword>
<dbReference type="InterPro" id="IPR001279">
    <property type="entry name" value="Metallo-B-lactamas"/>
</dbReference>
<evidence type="ECO:0000256" key="2">
    <source>
        <dbReference type="ARBA" id="ARBA00022723"/>
    </source>
</evidence>
<evidence type="ECO:0000259" key="6">
    <source>
        <dbReference type="SMART" id="SM00849"/>
    </source>
</evidence>
<dbReference type="InterPro" id="IPR001018">
    <property type="entry name" value="Beta-lactamase_class-B_CS"/>
</dbReference>
<dbReference type="CDD" id="cd07710">
    <property type="entry name" value="arylsulfatase_Sdsa1-like_MBL-fold"/>
    <property type="match status" value="1"/>
</dbReference>
<accession>A0ABY7VUZ6</accession>
<dbReference type="PANTHER" id="PTHR43223">
    <property type="entry name" value="ALKYL/ARYL-SULFATASE"/>
    <property type="match status" value="1"/>
</dbReference>
<feature type="domain" description="Metallo-beta-lactamase" evidence="6">
    <location>
        <begin position="54"/>
        <end position="274"/>
    </location>
</feature>
<dbReference type="EMBL" id="CP117812">
    <property type="protein sequence ID" value="WDE98046.1"/>
    <property type="molecule type" value="Genomic_DNA"/>
</dbReference>
<dbReference type="Gene3D" id="3.60.15.30">
    <property type="entry name" value="Metallo-beta-lactamase domain"/>
    <property type="match status" value="1"/>
</dbReference>
<feature type="chain" id="PRO_5046919860" evidence="5">
    <location>
        <begin position="20"/>
        <end position="454"/>
    </location>
</feature>
<dbReference type="PROSITE" id="PS00743">
    <property type="entry name" value="BETA_LACTAMASE_B_1"/>
    <property type="match status" value="1"/>
</dbReference>
<sequence length="454" mass="50848">MKTYFKLICMTLVSISLWASDSKATQLLKERSKVLTPKITQVSKSVYCATGFSPANISMIIGVSGILIVDSGMFPAHGEAVLKEFRKITKLPIVGVILTHGHGDHTGGIKAFTHEKGKKSEVLIYARSPFNTEGQHFQDGGIKENKIRGARQGGFLLPPNKRINNGIAPAFYPPKEKNVFLGEHIVPSVNFSEGRHEYNVAGIKFELVAAPGETSDQLYCWLPEEKVIFTGDNFYRSWPNTYAIRGTHYRDVKLWIESLTMMIEEKPHHTVPGHTLPLIGVEETTEVLDDYRKAIAFVLDQSVKGINQGMTPDELVQYVKLPKELAEKDHLREYYGNIEWSVRAIFSGYLGWFDGNPTTLFSLSPQKEAQNMARLVGGEEALSLKAHQALQNNEAQWCAQLSDHLIYLNPANKKYLLLKASALDILAEKLITATGRNYYLTVAQELRVKAKQLK</sequence>
<keyword evidence="5" id="KW-0732">Signal</keyword>
<comment type="cofactor">
    <cofactor evidence="1">
        <name>Zn(2+)</name>
        <dbReference type="ChEBI" id="CHEBI:29105"/>
    </cofactor>
</comment>
<dbReference type="Gene3D" id="1.25.40.880">
    <property type="entry name" value="Alkyl sulfatase, dimerisation domain"/>
    <property type="match status" value="1"/>
</dbReference>
<evidence type="ECO:0000256" key="4">
    <source>
        <dbReference type="ARBA" id="ARBA00022833"/>
    </source>
</evidence>
<keyword evidence="8" id="KW-1185">Reference proteome</keyword>
<name>A0ABY7VUZ6_9BACT</name>
<dbReference type="InterPro" id="IPR038536">
    <property type="entry name" value="Alkyl/aryl-sulf_dimr_sf"/>
</dbReference>
<evidence type="ECO:0000313" key="8">
    <source>
        <dbReference type="Proteomes" id="UP001214250"/>
    </source>
</evidence>
<evidence type="ECO:0000256" key="1">
    <source>
        <dbReference type="ARBA" id="ARBA00001947"/>
    </source>
</evidence>
<dbReference type="InterPro" id="IPR052195">
    <property type="entry name" value="Bact_Alkyl/Aryl-Sulfatase"/>
</dbReference>
<keyword evidence="2" id="KW-0479">Metal-binding</keyword>
<protein>
    <submittedName>
        <fullName evidence="7">Alkyl/aryl-sulfatase</fullName>
    </submittedName>
</protein>
<gene>
    <name evidence="7" type="ORF">PQO03_19690</name>
</gene>
<dbReference type="InterPro" id="IPR036866">
    <property type="entry name" value="RibonucZ/Hydroxyglut_hydro"/>
</dbReference>
<evidence type="ECO:0000313" key="7">
    <source>
        <dbReference type="EMBL" id="WDE98046.1"/>
    </source>
</evidence>
<dbReference type="Pfam" id="PF00753">
    <property type="entry name" value="Lactamase_B"/>
    <property type="match status" value="1"/>
</dbReference>
<dbReference type="Proteomes" id="UP001214250">
    <property type="component" value="Chromosome 2"/>
</dbReference>
<evidence type="ECO:0000256" key="3">
    <source>
        <dbReference type="ARBA" id="ARBA00022801"/>
    </source>
</evidence>
<evidence type="ECO:0000256" key="5">
    <source>
        <dbReference type="SAM" id="SignalP"/>
    </source>
</evidence>
<dbReference type="SMART" id="SM00849">
    <property type="entry name" value="Lactamase_B"/>
    <property type="match status" value="1"/>
</dbReference>
<dbReference type="RefSeq" id="WP_274152790.1">
    <property type="nucleotide sequence ID" value="NZ_CP117812.1"/>
</dbReference>
<keyword evidence="4" id="KW-0862">Zinc</keyword>
<dbReference type="InterPro" id="IPR044097">
    <property type="entry name" value="Bds1/SdsA1_MBL-fold"/>
</dbReference>